<keyword evidence="2" id="KW-0732">Signal</keyword>
<protein>
    <recommendedName>
        <fullName evidence="7">OmpA-like domain-containing protein</fullName>
    </recommendedName>
</protein>
<dbReference type="PANTHER" id="PTHR30329:SF21">
    <property type="entry name" value="LIPOPROTEIN YIAD-RELATED"/>
    <property type="match status" value="1"/>
</dbReference>
<sequence length="628" mass="64859">MGRDPLRPHHGEIMSHTKPSSPPGTKREGGPSKWSTVAGRLCVAASLLSSPAVFAQPAGLASFELERLELNPSARGSLVLGTGELLPEGSARLSVAGHYESNPLSLYREGERLGAVVGARVTGHLLAAWAPLRWLELGAQVPLVVWQRGDDLSARGVPAPASAGLGTPLLHVRLGLLAQQRQAPVDLALELGVGLPLGSAEALSRDGAVRLAPKVMLGRELGWLRTGMEVGVLVRPAVVLGDGTKVQDEVGNELRLGAAVSTRGAGLRGELSVRGSVPLAARESGAVEVLAGLRLPVGSSAEVYALGGPGFGAAPGTPAFRVLLGVAMGGRDRSAAAAGPDADGDGVGDARDKCPTEAGPASRQGCPVKDEDRDGIADEYDKCPTKVGPPSSLGCPVPVKDTDQDGIADTGDDCPKEPGPASSLGCPVRLVDADADKDGVADSVDGCPKEAGPASSQGCPVKRADANADGDKDKDGVADAQDNCPTEAGVATNQGCPEKQKQLVALQSGKLELKEQVAFVNRKAVIQPNSFALLNQVSSILGQHPEFGRVIIEGHTDNRGNAAANRKLSLARAEAVKAYLVSKGVQASRLETKGLGPDQPIRSNLTESGRVANRRVEFIIATPEREQK</sequence>
<dbReference type="InterPro" id="IPR003367">
    <property type="entry name" value="Thrombospondin_3-like_rpt"/>
</dbReference>
<feature type="region of interest" description="Disordered" evidence="6">
    <location>
        <begin position="333"/>
        <end position="427"/>
    </location>
</feature>
<dbReference type="eggNOG" id="COG2885">
    <property type="taxonomic scope" value="Bacteria"/>
</dbReference>
<evidence type="ECO:0000256" key="3">
    <source>
        <dbReference type="ARBA" id="ARBA00023136"/>
    </source>
</evidence>
<dbReference type="GO" id="GO:0005509">
    <property type="term" value="F:calcium ion binding"/>
    <property type="evidence" value="ECO:0007669"/>
    <property type="project" value="InterPro"/>
</dbReference>
<feature type="compositionally biased region" description="Basic and acidic residues" evidence="6">
    <location>
        <begin position="368"/>
        <end position="384"/>
    </location>
</feature>
<reference evidence="8" key="1">
    <citation type="submission" date="2013-05" db="EMBL/GenBank/DDBJ databases">
        <title>Genome assembly of Cystobacter fuscus DSM 2262.</title>
        <authorList>
            <person name="Sharma G."/>
            <person name="Khatri I."/>
            <person name="Kaur C."/>
            <person name="Mayilraj S."/>
            <person name="Subramanian S."/>
        </authorList>
    </citation>
    <scope>NUCLEOTIDE SEQUENCE [LARGE SCALE GENOMIC DNA]</scope>
    <source>
        <strain evidence="8">DSM 2262</strain>
    </source>
</reference>
<dbReference type="InterPro" id="IPR006665">
    <property type="entry name" value="OmpA-like"/>
</dbReference>
<evidence type="ECO:0000256" key="6">
    <source>
        <dbReference type="SAM" id="MobiDB-lite"/>
    </source>
</evidence>
<feature type="compositionally biased region" description="Basic and acidic residues" evidence="6">
    <location>
        <begin position="462"/>
        <end position="477"/>
    </location>
</feature>
<dbReference type="PANTHER" id="PTHR30329">
    <property type="entry name" value="STATOR ELEMENT OF FLAGELLAR MOTOR COMPLEX"/>
    <property type="match status" value="1"/>
</dbReference>
<dbReference type="Pfam" id="PF02412">
    <property type="entry name" value="TSP_3"/>
    <property type="match status" value="4"/>
</dbReference>
<feature type="compositionally biased region" description="Basic and acidic residues" evidence="6">
    <location>
        <begin position="1"/>
        <end position="15"/>
    </location>
</feature>
<proteinExistence type="predicted"/>
<evidence type="ECO:0000313" key="8">
    <source>
        <dbReference type="EMBL" id="EPX60076.1"/>
    </source>
</evidence>
<dbReference type="InterPro" id="IPR028974">
    <property type="entry name" value="TSP_type-3_rpt"/>
</dbReference>
<dbReference type="GO" id="GO:0007155">
    <property type="term" value="P:cell adhesion"/>
    <property type="evidence" value="ECO:0007669"/>
    <property type="project" value="InterPro"/>
</dbReference>
<evidence type="ECO:0000313" key="9">
    <source>
        <dbReference type="Proteomes" id="UP000011682"/>
    </source>
</evidence>
<evidence type="ECO:0000259" key="7">
    <source>
        <dbReference type="PROSITE" id="PS51123"/>
    </source>
</evidence>
<dbReference type="CDD" id="cd07185">
    <property type="entry name" value="OmpA_C-like"/>
    <property type="match status" value="1"/>
</dbReference>
<feature type="region of interest" description="Disordered" evidence="6">
    <location>
        <begin position="442"/>
        <end position="491"/>
    </location>
</feature>
<accession>S9PAF8</accession>
<evidence type="ECO:0000256" key="5">
    <source>
        <dbReference type="PROSITE-ProRule" id="PRU00473"/>
    </source>
</evidence>
<keyword evidence="3 5" id="KW-0472">Membrane</keyword>
<feature type="region of interest" description="Disordered" evidence="6">
    <location>
        <begin position="1"/>
        <end position="33"/>
    </location>
</feature>
<dbReference type="EMBL" id="ANAH02000014">
    <property type="protein sequence ID" value="EPX60076.1"/>
    <property type="molecule type" value="Genomic_DNA"/>
</dbReference>
<dbReference type="InterPro" id="IPR050330">
    <property type="entry name" value="Bact_OuterMem_StrucFunc"/>
</dbReference>
<feature type="domain" description="OmpA-like" evidence="7">
    <location>
        <begin position="504"/>
        <end position="624"/>
    </location>
</feature>
<organism evidence="8 9">
    <name type="scientific">Cystobacter fuscus (strain ATCC 25194 / DSM 2262 / NBRC 100088 / M29)</name>
    <dbReference type="NCBI Taxonomy" id="1242864"/>
    <lineage>
        <taxon>Bacteria</taxon>
        <taxon>Pseudomonadati</taxon>
        <taxon>Myxococcota</taxon>
        <taxon>Myxococcia</taxon>
        <taxon>Myxococcales</taxon>
        <taxon>Cystobacterineae</taxon>
        <taxon>Archangiaceae</taxon>
        <taxon>Cystobacter</taxon>
    </lineage>
</organism>
<dbReference type="Pfam" id="PF00691">
    <property type="entry name" value="OmpA"/>
    <property type="match status" value="1"/>
</dbReference>
<gene>
    <name evidence="8" type="ORF">D187_002162</name>
</gene>
<name>S9PAF8_CYSF2</name>
<dbReference type="InterPro" id="IPR036737">
    <property type="entry name" value="OmpA-like_sf"/>
</dbReference>
<keyword evidence="4" id="KW-0998">Cell outer membrane</keyword>
<dbReference type="Gene3D" id="4.10.1080.10">
    <property type="entry name" value="TSP type-3 repeat"/>
    <property type="match status" value="1"/>
</dbReference>
<evidence type="ECO:0000256" key="4">
    <source>
        <dbReference type="ARBA" id="ARBA00023237"/>
    </source>
</evidence>
<dbReference type="AlphaFoldDB" id="S9PAF8"/>
<evidence type="ECO:0000256" key="1">
    <source>
        <dbReference type="ARBA" id="ARBA00004442"/>
    </source>
</evidence>
<comment type="subcellular location">
    <subcellularLocation>
        <location evidence="1">Cell outer membrane</location>
    </subcellularLocation>
</comment>
<dbReference type="Proteomes" id="UP000011682">
    <property type="component" value="Unassembled WGS sequence"/>
</dbReference>
<dbReference type="SUPFAM" id="SSF103647">
    <property type="entry name" value="TSP type-3 repeat"/>
    <property type="match status" value="2"/>
</dbReference>
<keyword evidence="9" id="KW-1185">Reference proteome</keyword>
<dbReference type="PROSITE" id="PS51123">
    <property type="entry name" value="OMPA_2"/>
    <property type="match status" value="1"/>
</dbReference>
<evidence type="ECO:0000256" key="2">
    <source>
        <dbReference type="ARBA" id="ARBA00022729"/>
    </source>
</evidence>
<dbReference type="SUPFAM" id="SSF103088">
    <property type="entry name" value="OmpA-like"/>
    <property type="match status" value="1"/>
</dbReference>
<dbReference type="PRINTS" id="PR01021">
    <property type="entry name" value="OMPADOMAIN"/>
</dbReference>
<dbReference type="InterPro" id="IPR006664">
    <property type="entry name" value="OMP_bac"/>
</dbReference>
<dbReference type="Gene3D" id="3.30.1330.60">
    <property type="entry name" value="OmpA-like domain"/>
    <property type="match status" value="1"/>
</dbReference>
<comment type="caution">
    <text evidence="8">The sequence shown here is derived from an EMBL/GenBank/DDBJ whole genome shotgun (WGS) entry which is preliminary data.</text>
</comment>
<dbReference type="GO" id="GO:0009279">
    <property type="term" value="C:cell outer membrane"/>
    <property type="evidence" value="ECO:0007669"/>
    <property type="project" value="UniProtKB-SubCell"/>
</dbReference>